<dbReference type="Gene3D" id="1.10.287.1490">
    <property type="match status" value="1"/>
</dbReference>
<sequence length="447" mass="50188">MGKYKKRRKGEKRKKNTNTSSDYTDQSDTHTMNDISTVINGANEVLFGQTDGNVHDNSIGPNPPNPPTSTPLVTSDAGLHNKLDVIMSQLSKLSKLDDIEHRLGSLDNTVACMGNRISEVEKANVEFRQTIDFVSEKVDQYEAKLNSSEIQALVTTVKQQSRAILEMKEEIEAIRNERDDLKDKVVDLQCRSMKNNLIFTGLSGETNTEDTEGVLRDFIYYELGIDSNIEFGNVHRYGKRINGKPRPIVARFLYHKDLAFVKRNAYKLKGSNFGINEQFPAVIEDRRKMLYPVMKRIKRRDRSANVKLVRDKLYVNGALYDDSHDGERMDEGPSGHSQSQYRGFQVREHTGIRNESMRVSGNGQNRRTNTYYRHGHMQNGSIDNGNRQAQNGSGDDGNRLAQNGGVNNGRSFSDSTLDANGHTQSGSTQNGRQTVTGQVPGDRLIPA</sequence>
<gene>
    <name evidence="3" type="ORF">FSP39_010198</name>
</gene>
<feature type="region of interest" description="Disordered" evidence="2">
    <location>
        <begin position="1"/>
        <end position="30"/>
    </location>
</feature>
<protein>
    <submittedName>
        <fullName evidence="3">Uncharacterized protein</fullName>
    </submittedName>
</protein>
<evidence type="ECO:0000313" key="3">
    <source>
        <dbReference type="EMBL" id="KAK3090226.1"/>
    </source>
</evidence>
<feature type="compositionally biased region" description="Polar residues" evidence="2">
    <location>
        <begin position="17"/>
        <end position="30"/>
    </location>
</feature>
<keyword evidence="4" id="KW-1185">Reference proteome</keyword>
<accession>A0AA88Y6D3</accession>
<feature type="compositionally biased region" description="Polar residues" evidence="2">
    <location>
        <begin position="400"/>
        <end position="437"/>
    </location>
</feature>
<proteinExistence type="predicted"/>
<feature type="compositionally biased region" description="Polar residues" evidence="2">
    <location>
        <begin position="50"/>
        <end position="60"/>
    </location>
</feature>
<feature type="compositionally biased region" description="Basic and acidic residues" evidence="2">
    <location>
        <begin position="321"/>
        <end position="333"/>
    </location>
</feature>
<feature type="compositionally biased region" description="Basic residues" evidence="2">
    <location>
        <begin position="1"/>
        <end position="16"/>
    </location>
</feature>
<feature type="compositionally biased region" description="Polar residues" evidence="2">
    <location>
        <begin position="378"/>
        <end position="393"/>
    </location>
</feature>
<feature type="coiled-coil region" evidence="1">
    <location>
        <begin position="124"/>
        <end position="191"/>
    </location>
</feature>
<name>A0AA88Y6D3_PINIB</name>
<dbReference type="Gene3D" id="3.30.70.1820">
    <property type="entry name" value="L1 transposable element, RRM domain"/>
    <property type="match status" value="1"/>
</dbReference>
<evidence type="ECO:0000313" key="4">
    <source>
        <dbReference type="Proteomes" id="UP001186944"/>
    </source>
</evidence>
<feature type="region of interest" description="Disordered" evidence="2">
    <location>
        <begin position="320"/>
        <end position="447"/>
    </location>
</feature>
<dbReference type="EMBL" id="VSWD01000010">
    <property type="protein sequence ID" value="KAK3090226.1"/>
    <property type="molecule type" value="Genomic_DNA"/>
</dbReference>
<dbReference type="AlphaFoldDB" id="A0AA88Y6D3"/>
<dbReference type="InterPro" id="IPR004244">
    <property type="entry name" value="Transposase_22"/>
</dbReference>
<organism evidence="3 4">
    <name type="scientific">Pinctada imbricata</name>
    <name type="common">Atlantic pearl-oyster</name>
    <name type="synonym">Pinctada martensii</name>
    <dbReference type="NCBI Taxonomy" id="66713"/>
    <lineage>
        <taxon>Eukaryota</taxon>
        <taxon>Metazoa</taxon>
        <taxon>Spiralia</taxon>
        <taxon>Lophotrochozoa</taxon>
        <taxon>Mollusca</taxon>
        <taxon>Bivalvia</taxon>
        <taxon>Autobranchia</taxon>
        <taxon>Pteriomorphia</taxon>
        <taxon>Pterioida</taxon>
        <taxon>Pterioidea</taxon>
        <taxon>Pteriidae</taxon>
        <taxon>Pinctada</taxon>
    </lineage>
</organism>
<feature type="compositionally biased region" description="Basic and acidic residues" evidence="2">
    <location>
        <begin position="345"/>
        <end position="356"/>
    </location>
</feature>
<comment type="caution">
    <text evidence="3">The sequence shown here is derived from an EMBL/GenBank/DDBJ whole genome shotgun (WGS) entry which is preliminary data.</text>
</comment>
<feature type="compositionally biased region" description="Polar residues" evidence="2">
    <location>
        <begin position="357"/>
        <end position="371"/>
    </location>
</feature>
<feature type="region of interest" description="Disordered" evidence="2">
    <location>
        <begin position="49"/>
        <end position="69"/>
    </location>
</feature>
<reference evidence="3" key="1">
    <citation type="submission" date="2019-08" db="EMBL/GenBank/DDBJ databases">
        <title>The improved chromosome-level genome for the pearl oyster Pinctada fucata martensii using PacBio sequencing and Hi-C.</title>
        <authorList>
            <person name="Zheng Z."/>
        </authorList>
    </citation>
    <scope>NUCLEOTIDE SEQUENCE</scope>
    <source>
        <strain evidence="3">ZZ-2019</strain>
        <tissue evidence="3">Adductor muscle</tissue>
    </source>
</reference>
<evidence type="ECO:0000256" key="1">
    <source>
        <dbReference type="SAM" id="Coils"/>
    </source>
</evidence>
<dbReference type="PANTHER" id="PTHR11505">
    <property type="entry name" value="L1 TRANSPOSABLE ELEMENT-RELATED"/>
    <property type="match status" value="1"/>
</dbReference>
<keyword evidence="1" id="KW-0175">Coiled coil</keyword>
<evidence type="ECO:0000256" key="2">
    <source>
        <dbReference type="SAM" id="MobiDB-lite"/>
    </source>
</evidence>
<dbReference type="Proteomes" id="UP001186944">
    <property type="component" value="Unassembled WGS sequence"/>
</dbReference>